<comment type="caution">
    <text evidence="3">The sequence shown here is derived from an EMBL/GenBank/DDBJ whole genome shotgun (WGS) entry which is preliminary data.</text>
</comment>
<dbReference type="InterPro" id="IPR008906">
    <property type="entry name" value="HATC_C_dom"/>
</dbReference>
<accession>A0A8S3X026</accession>
<sequence>MAFFIDKRTAEAAKKRVVEMAVIEINKESARQESRSTITSTAPTTSTETGISKDSSKPYNFIDIWADIDIQDVHILESPTAIAIAEVRRFINDKMLPRNASPNDWWRKHFFLYPNLSKVFKQHFCVPCERIFSKSGELISDRRTGLSSEKVKKLMFLHTNKK</sequence>
<reference evidence="3" key="1">
    <citation type="submission" date="2021-04" db="EMBL/GenBank/DDBJ databases">
        <authorList>
            <person name="Tunstrom K."/>
        </authorList>
    </citation>
    <scope>NUCLEOTIDE SEQUENCE</scope>
</reference>
<proteinExistence type="predicted"/>
<dbReference type="PANTHER" id="PTHR47611">
    <property type="entry name" value="HAT DIMERISATION DOMAIN, C-TERMINAL"/>
    <property type="match status" value="1"/>
</dbReference>
<dbReference type="Pfam" id="PF05699">
    <property type="entry name" value="Dimer_Tnp_hAT"/>
    <property type="match status" value="1"/>
</dbReference>
<dbReference type="Proteomes" id="UP000691718">
    <property type="component" value="Unassembled WGS sequence"/>
</dbReference>
<evidence type="ECO:0000256" key="1">
    <source>
        <dbReference type="SAM" id="MobiDB-lite"/>
    </source>
</evidence>
<keyword evidence="4" id="KW-1185">Reference proteome</keyword>
<protein>
    <submittedName>
        <fullName evidence="3">(apollo) hypothetical protein</fullName>
    </submittedName>
</protein>
<evidence type="ECO:0000313" key="4">
    <source>
        <dbReference type="Proteomes" id="UP000691718"/>
    </source>
</evidence>
<feature type="region of interest" description="Disordered" evidence="1">
    <location>
        <begin position="32"/>
        <end position="53"/>
    </location>
</feature>
<evidence type="ECO:0000313" key="3">
    <source>
        <dbReference type="EMBL" id="CAG4991614.1"/>
    </source>
</evidence>
<evidence type="ECO:0000259" key="2">
    <source>
        <dbReference type="Pfam" id="PF05699"/>
    </source>
</evidence>
<feature type="domain" description="HAT C-terminal dimerisation" evidence="2">
    <location>
        <begin position="86"/>
        <end position="159"/>
    </location>
</feature>
<dbReference type="PANTHER" id="PTHR47611:SF3">
    <property type="entry name" value="HAT C-TERMINAL DIMERISATION DOMAIN-CONTAINING PROTEIN"/>
    <property type="match status" value="1"/>
</dbReference>
<name>A0A8S3X026_PARAO</name>
<organism evidence="3 4">
    <name type="scientific">Parnassius apollo</name>
    <name type="common">Apollo butterfly</name>
    <name type="synonym">Papilio apollo</name>
    <dbReference type="NCBI Taxonomy" id="110799"/>
    <lineage>
        <taxon>Eukaryota</taxon>
        <taxon>Metazoa</taxon>
        <taxon>Ecdysozoa</taxon>
        <taxon>Arthropoda</taxon>
        <taxon>Hexapoda</taxon>
        <taxon>Insecta</taxon>
        <taxon>Pterygota</taxon>
        <taxon>Neoptera</taxon>
        <taxon>Endopterygota</taxon>
        <taxon>Lepidoptera</taxon>
        <taxon>Glossata</taxon>
        <taxon>Ditrysia</taxon>
        <taxon>Papilionoidea</taxon>
        <taxon>Papilionidae</taxon>
        <taxon>Parnassiinae</taxon>
        <taxon>Parnassini</taxon>
        <taxon>Parnassius</taxon>
        <taxon>Parnassius</taxon>
    </lineage>
</organism>
<dbReference type="GO" id="GO:0046983">
    <property type="term" value="F:protein dimerization activity"/>
    <property type="evidence" value="ECO:0007669"/>
    <property type="project" value="InterPro"/>
</dbReference>
<dbReference type="OrthoDB" id="1607513at2759"/>
<gene>
    <name evidence="3" type="ORF">PAPOLLO_LOCUS12148</name>
</gene>
<feature type="compositionally biased region" description="Low complexity" evidence="1">
    <location>
        <begin position="35"/>
        <end position="52"/>
    </location>
</feature>
<dbReference type="EMBL" id="CAJQZP010000885">
    <property type="protein sequence ID" value="CAG4991614.1"/>
    <property type="molecule type" value="Genomic_DNA"/>
</dbReference>
<dbReference type="AlphaFoldDB" id="A0A8S3X026"/>